<evidence type="ECO:0000313" key="3">
    <source>
        <dbReference type="Proteomes" id="UP000735302"/>
    </source>
</evidence>
<gene>
    <name evidence="2" type="ORF">PoB_005568700</name>
</gene>
<sequence>MTKGKSEALKGEKKRVRALFRSASATSDCPPNAAQQAKACTAMLGLEPAAESPSEFIKEGDSRKALHACSNGDLLDIINCQERILDLCKHDKTDSAHFLRNMIDIEKSREAVTFFCTNVRVYARNADCVAKHHIEQVECAQEAINNFQTQALATTNMDSLMRFQCRLYDKVVRCTDEVLTKKCSTDVAYIVTTIMRGFEPPTCNNTQSAGIKARKTGASYDFETQGSKDNKENSAYTTYCAQIFTFFLCLFFTLLG</sequence>
<keyword evidence="1" id="KW-0472">Membrane</keyword>
<keyword evidence="3" id="KW-1185">Reference proteome</keyword>
<keyword evidence="1" id="KW-0812">Transmembrane</keyword>
<keyword evidence="1" id="KW-1133">Transmembrane helix</keyword>
<comment type="caution">
    <text evidence="2">The sequence shown here is derived from an EMBL/GenBank/DDBJ whole genome shotgun (WGS) entry which is preliminary data.</text>
</comment>
<organism evidence="2 3">
    <name type="scientific">Plakobranchus ocellatus</name>
    <dbReference type="NCBI Taxonomy" id="259542"/>
    <lineage>
        <taxon>Eukaryota</taxon>
        <taxon>Metazoa</taxon>
        <taxon>Spiralia</taxon>
        <taxon>Lophotrochozoa</taxon>
        <taxon>Mollusca</taxon>
        <taxon>Gastropoda</taxon>
        <taxon>Heterobranchia</taxon>
        <taxon>Euthyneura</taxon>
        <taxon>Panpulmonata</taxon>
        <taxon>Sacoglossa</taxon>
        <taxon>Placobranchoidea</taxon>
        <taxon>Plakobranchidae</taxon>
        <taxon>Plakobranchus</taxon>
    </lineage>
</organism>
<accession>A0AAV4CCW9</accession>
<evidence type="ECO:0000313" key="2">
    <source>
        <dbReference type="EMBL" id="GFO29182.1"/>
    </source>
</evidence>
<dbReference type="AlphaFoldDB" id="A0AAV4CCW9"/>
<dbReference type="Proteomes" id="UP000735302">
    <property type="component" value="Unassembled WGS sequence"/>
</dbReference>
<evidence type="ECO:0000256" key="1">
    <source>
        <dbReference type="SAM" id="Phobius"/>
    </source>
</evidence>
<feature type="transmembrane region" description="Helical" evidence="1">
    <location>
        <begin position="236"/>
        <end position="255"/>
    </location>
</feature>
<dbReference type="EMBL" id="BLXT01006120">
    <property type="protein sequence ID" value="GFO29182.1"/>
    <property type="molecule type" value="Genomic_DNA"/>
</dbReference>
<name>A0AAV4CCW9_9GAST</name>
<protein>
    <submittedName>
        <fullName evidence="2">Uncharacterized protein</fullName>
    </submittedName>
</protein>
<reference evidence="2 3" key="1">
    <citation type="journal article" date="2021" name="Elife">
        <title>Chloroplast acquisition without the gene transfer in kleptoplastic sea slugs, Plakobranchus ocellatus.</title>
        <authorList>
            <person name="Maeda T."/>
            <person name="Takahashi S."/>
            <person name="Yoshida T."/>
            <person name="Shimamura S."/>
            <person name="Takaki Y."/>
            <person name="Nagai Y."/>
            <person name="Toyoda A."/>
            <person name="Suzuki Y."/>
            <person name="Arimoto A."/>
            <person name="Ishii H."/>
            <person name="Satoh N."/>
            <person name="Nishiyama T."/>
            <person name="Hasebe M."/>
            <person name="Maruyama T."/>
            <person name="Minagawa J."/>
            <person name="Obokata J."/>
            <person name="Shigenobu S."/>
        </authorList>
    </citation>
    <scope>NUCLEOTIDE SEQUENCE [LARGE SCALE GENOMIC DNA]</scope>
</reference>
<proteinExistence type="predicted"/>